<accession>A0A2U1IW91</accession>
<dbReference type="EMBL" id="MBFU01001005">
    <property type="protein sequence ID" value="PVZ97063.1"/>
    <property type="molecule type" value="Genomic_DNA"/>
</dbReference>
<gene>
    <name evidence="5" type="ORF">BB558_007006</name>
</gene>
<reference evidence="5 6" key="1">
    <citation type="journal article" date="2018" name="MBio">
        <title>Comparative Genomics Reveals the Core Gene Toolbox for the Fungus-Insect Symbiosis.</title>
        <authorList>
            <person name="Wang Y."/>
            <person name="Stata M."/>
            <person name="Wang W."/>
            <person name="Stajich J.E."/>
            <person name="White M.M."/>
            <person name="Moncalvo J.M."/>
        </authorList>
    </citation>
    <scope>NUCLEOTIDE SEQUENCE [LARGE SCALE GENOMIC DNA]</scope>
    <source>
        <strain evidence="5 6">AUS-126-30</strain>
    </source>
</reference>
<dbReference type="AlphaFoldDB" id="A0A2U1IW91"/>
<keyword evidence="6" id="KW-1185">Reference proteome</keyword>
<dbReference type="Gene3D" id="3.40.50.1820">
    <property type="entry name" value="alpha/beta hydrolase"/>
    <property type="match status" value="1"/>
</dbReference>
<dbReference type="InterPro" id="IPR029058">
    <property type="entry name" value="AB_hydrolase_fold"/>
</dbReference>
<comment type="caution">
    <text evidence="5">The sequence shown here is derived from an EMBL/GenBank/DDBJ whole genome shotgun (WGS) entry which is preliminary data.</text>
</comment>
<evidence type="ECO:0008006" key="7">
    <source>
        <dbReference type="Google" id="ProtNLM"/>
    </source>
</evidence>
<keyword evidence="4" id="KW-0378">Hydrolase</keyword>
<comment type="similarity">
    <text evidence="2">Belongs to the AB hydrolase superfamily. LDAH family.</text>
</comment>
<dbReference type="Proteomes" id="UP000245591">
    <property type="component" value="Unassembled WGS sequence"/>
</dbReference>
<name>A0A2U1IW91_SMIAN</name>
<dbReference type="GO" id="GO:0005811">
    <property type="term" value="C:lipid droplet"/>
    <property type="evidence" value="ECO:0007669"/>
    <property type="project" value="UniProtKB-SubCell"/>
</dbReference>
<evidence type="ECO:0000256" key="4">
    <source>
        <dbReference type="ARBA" id="ARBA00022801"/>
    </source>
</evidence>
<evidence type="ECO:0000256" key="3">
    <source>
        <dbReference type="ARBA" id="ARBA00022677"/>
    </source>
</evidence>
<keyword evidence="3" id="KW-0551">Lipid droplet</keyword>
<proteinExistence type="inferred from homology"/>
<dbReference type="GO" id="GO:0019915">
    <property type="term" value="P:lipid storage"/>
    <property type="evidence" value="ECO:0007669"/>
    <property type="project" value="InterPro"/>
</dbReference>
<dbReference type="PANTHER" id="PTHR13390:SF0">
    <property type="entry name" value="LIPID DROPLET-ASSOCIATED HYDROLASE"/>
    <property type="match status" value="1"/>
</dbReference>
<feature type="non-terminal residue" evidence="5">
    <location>
        <position position="1"/>
    </location>
</feature>
<evidence type="ECO:0000313" key="5">
    <source>
        <dbReference type="EMBL" id="PVZ97063.1"/>
    </source>
</evidence>
<evidence type="ECO:0000256" key="1">
    <source>
        <dbReference type="ARBA" id="ARBA00004502"/>
    </source>
</evidence>
<organism evidence="5 6">
    <name type="scientific">Smittium angustum</name>
    <dbReference type="NCBI Taxonomy" id="133377"/>
    <lineage>
        <taxon>Eukaryota</taxon>
        <taxon>Fungi</taxon>
        <taxon>Fungi incertae sedis</taxon>
        <taxon>Zoopagomycota</taxon>
        <taxon>Kickxellomycotina</taxon>
        <taxon>Harpellomycetes</taxon>
        <taxon>Harpellales</taxon>
        <taxon>Legeriomycetaceae</taxon>
        <taxon>Smittium</taxon>
    </lineage>
</organism>
<dbReference type="InterPro" id="IPR019363">
    <property type="entry name" value="LDAH"/>
</dbReference>
<dbReference type="SUPFAM" id="SSF53474">
    <property type="entry name" value="alpha/beta-Hydrolases"/>
    <property type="match status" value="1"/>
</dbReference>
<dbReference type="Pfam" id="PF10230">
    <property type="entry name" value="LIDHydrolase"/>
    <property type="match status" value="2"/>
</dbReference>
<dbReference type="PANTHER" id="PTHR13390">
    <property type="entry name" value="LIPASE"/>
    <property type="match status" value="1"/>
</dbReference>
<dbReference type="GO" id="GO:0016298">
    <property type="term" value="F:lipase activity"/>
    <property type="evidence" value="ECO:0007669"/>
    <property type="project" value="InterPro"/>
</dbReference>
<evidence type="ECO:0000256" key="2">
    <source>
        <dbReference type="ARBA" id="ARBA00008300"/>
    </source>
</evidence>
<sequence length="261" mass="29959">RSFNVNGTLSEALLWPAKLPPRIVLLMIPGNPGLIAFYSEFLSAIHNQNPDIEIIGVSHQGHTIFEADSGELVVPSQVHSFNHQISHIKLLFKEITSIYSRNSTNKTDIPAPKFVLCGHSVGAYICQEVLKEYPQHRKLNAPRPCYNRNKQMLKISTKNLTLALSFSFNTRQTLMNCLNMAHGEMSTILDLDTNTYEKYGDRFIMYYGTSDSWVPLNHFETMKTYNRKGKVYLCEKNLSHSFVLNQSFQMAEYVNQWIKDF</sequence>
<evidence type="ECO:0000313" key="6">
    <source>
        <dbReference type="Proteomes" id="UP000245591"/>
    </source>
</evidence>
<protein>
    <recommendedName>
        <fullName evidence="7">Lipid droplet-associated hydrolase</fullName>
    </recommendedName>
</protein>
<comment type="subcellular location">
    <subcellularLocation>
        <location evidence="1">Lipid droplet</location>
    </subcellularLocation>
</comment>